<proteinExistence type="predicted"/>
<dbReference type="Proteomes" id="UP000636479">
    <property type="component" value="Unassembled WGS sequence"/>
</dbReference>
<evidence type="ECO:0000313" key="3">
    <source>
        <dbReference type="Proteomes" id="UP000636479"/>
    </source>
</evidence>
<dbReference type="InterPro" id="IPR018631">
    <property type="entry name" value="AAA-ATPase-like_dom"/>
</dbReference>
<reference evidence="2" key="1">
    <citation type="submission" date="2020-05" db="EMBL/GenBank/DDBJ databases">
        <title>Mycena genomes resolve the evolution of fungal bioluminescence.</title>
        <authorList>
            <person name="Tsai I.J."/>
        </authorList>
    </citation>
    <scope>NUCLEOTIDE SEQUENCE</scope>
    <source>
        <strain evidence="2">171206Taipei</strain>
    </source>
</reference>
<dbReference type="GeneID" id="59342063"/>
<comment type="caution">
    <text evidence="2">The sequence shown here is derived from an EMBL/GenBank/DDBJ whole genome shotgun (WGS) entry which is preliminary data.</text>
</comment>
<dbReference type="Pfam" id="PF09820">
    <property type="entry name" value="AAA-ATPase_like"/>
    <property type="match status" value="1"/>
</dbReference>
<sequence length="380" mass="43748">MESSPPSSLHSKSLHRLNKTVFTRGDALERLPGPDEEFDDVVNATGVPLVFKRHALTQFARLLDCHHALMFRRPPGWGLNFFASMVSATFDRDYDHKDDPFQVLVGEEWDRHLHRHFVLDLDFTRLPCVADFHTEFHAYLKKECRDLVSRYRLEKQIGSPSLYRVPQEKPEKYISLLAMALRHVSYDPLLVIVRNFDVPTFNYPRGRAALNQFLNVLEEKVTTKIVGSLFLLSNYDDGTVYSCMGRNPLAMIRKVPSLPPLDLPRTLDLTHNLAFQTAVGFTRPEIDALDDAFSHLEAQDARRVLDMMDEDYGRRSVFSDRLARKHQCPPDPVKEAWHYREEDPLAGLDTSKAFEGIYGAQLIMKVLARKYGFPNIYGRL</sequence>
<feature type="domain" description="AAA-ATPase-like" evidence="1">
    <location>
        <begin position="57"/>
        <end position="212"/>
    </location>
</feature>
<dbReference type="AlphaFoldDB" id="A0A8H6WHJ3"/>
<dbReference type="RefSeq" id="XP_037224642.1">
    <property type="nucleotide sequence ID" value="XM_037359547.1"/>
</dbReference>
<organism evidence="2 3">
    <name type="scientific">Mycena indigotica</name>
    <dbReference type="NCBI Taxonomy" id="2126181"/>
    <lineage>
        <taxon>Eukaryota</taxon>
        <taxon>Fungi</taxon>
        <taxon>Dikarya</taxon>
        <taxon>Basidiomycota</taxon>
        <taxon>Agaricomycotina</taxon>
        <taxon>Agaricomycetes</taxon>
        <taxon>Agaricomycetidae</taxon>
        <taxon>Agaricales</taxon>
        <taxon>Marasmiineae</taxon>
        <taxon>Mycenaceae</taxon>
        <taxon>Mycena</taxon>
    </lineage>
</organism>
<evidence type="ECO:0000259" key="1">
    <source>
        <dbReference type="Pfam" id="PF09820"/>
    </source>
</evidence>
<protein>
    <submittedName>
        <fullName evidence="2">AAA-ATPase-like domain-containing protein</fullName>
    </submittedName>
</protein>
<gene>
    <name evidence="2" type="ORF">MIND_00267300</name>
</gene>
<dbReference type="OrthoDB" id="2895184at2759"/>
<evidence type="ECO:0000313" key="2">
    <source>
        <dbReference type="EMBL" id="KAF7312534.1"/>
    </source>
</evidence>
<name>A0A8H6WHJ3_9AGAR</name>
<dbReference type="EMBL" id="JACAZF010000002">
    <property type="protein sequence ID" value="KAF7312534.1"/>
    <property type="molecule type" value="Genomic_DNA"/>
</dbReference>
<keyword evidence="3" id="KW-1185">Reference proteome</keyword>
<accession>A0A8H6WHJ3</accession>